<gene>
    <name evidence="1" type="ORF">POM88_015151</name>
</gene>
<organism evidence="1 2">
    <name type="scientific">Heracleum sosnowskyi</name>
    <dbReference type="NCBI Taxonomy" id="360622"/>
    <lineage>
        <taxon>Eukaryota</taxon>
        <taxon>Viridiplantae</taxon>
        <taxon>Streptophyta</taxon>
        <taxon>Embryophyta</taxon>
        <taxon>Tracheophyta</taxon>
        <taxon>Spermatophyta</taxon>
        <taxon>Magnoliopsida</taxon>
        <taxon>eudicotyledons</taxon>
        <taxon>Gunneridae</taxon>
        <taxon>Pentapetalae</taxon>
        <taxon>asterids</taxon>
        <taxon>campanulids</taxon>
        <taxon>Apiales</taxon>
        <taxon>Apiaceae</taxon>
        <taxon>Apioideae</taxon>
        <taxon>apioid superclade</taxon>
        <taxon>Tordylieae</taxon>
        <taxon>Tordyliinae</taxon>
        <taxon>Heracleum</taxon>
    </lineage>
</organism>
<reference evidence="1" key="1">
    <citation type="submission" date="2023-02" db="EMBL/GenBank/DDBJ databases">
        <title>Genome of toxic invasive species Heracleum sosnowskyi carries increased number of genes despite the absence of recent whole-genome duplications.</title>
        <authorList>
            <person name="Schelkunov M."/>
            <person name="Shtratnikova V."/>
            <person name="Makarenko M."/>
            <person name="Klepikova A."/>
            <person name="Omelchenko D."/>
            <person name="Novikova G."/>
            <person name="Obukhova E."/>
            <person name="Bogdanov V."/>
            <person name="Penin A."/>
            <person name="Logacheva M."/>
        </authorList>
    </citation>
    <scope>NUCLEOTIDE SEQUENCE</scope>
    <source>
        <strain evidence="1">Hsosn_3</strain>
        <tissue evidence="1">Leaf</tissue>
    </source>
</reference>
<dbReference type="AlphaFoldDB" id="A0AAD8MX62"/>
<proteinExistence type="predicted"/>
<evidence type="ECO:0000313" key="1">
    <source>
        <dbReference type="EMBL" id="KAK1386973.1"/>
    </source>
</evidence>
<comment type="caution">
    <text evidence="1">The sequence shown here is derived from an EMBL/GenBank/DDBJ whole genome shotgun (WGS) entry which is preliminary data.</text>
</comment>
<evidence type="ECO:0000313" key="2">
    <source>
        <dbReference type="Proteomes" id="UP001237642"/>
    </source>
</evidence>
<dbReference type="SUPFAM" id="SSF117281">
    <property type="entry name" value="Kelch motif"/>
    <property type="match status" value="1"/>
</dbReference>
<protein>
    <submittedName>
        <fullName evidence="1">Uncharacterized protein</fullName>
    </submittedName>
</protein>
<accession>A0AAD8MX62</accession>
<keyword evidence="2" id="KW-1185">Reference proteome</keyword>
<name>A0AAD8MX62_9APIA</name>
<sequence length="459" mass="52378">MAGVYETLVQPSSLVDATKCVQGIDNLKLAPLSKTRRSDNVVDIDDVSSNCSTFMYMLVYLKDRTGSVLYRIDPVSYLETNDCSSHDLDELRPLVVFPSTCSRMDVDYFSCIKLGSKLYFFGLDHYFDSFGIHEDSTNVYTIEEDVLMGIKPSETNHVNNFKQLFTKTKNPMFGPKYVPTVFVANHKLYVMSKYYTKTLFEVFSPVDETWQVLPTPNDGPLGSGVSVVSEQNQTFYYIAADILCSFSLETHEWTMPPDFYDQYCYTNYDDDIYPRPPAILLDKCVTFIGDTAFGYVYDHDTKTYYVSASRTFSSGEELMKPNLAPDRDFLEVLRTSRFTYMSGHYKLYSDYIVALQDLDGKQVLCIVTYGAKLPDKKGDNVNTKTSYIALSFFDIPGNFYTSEERPVQECNVHAFADEKKAEDGGVVRRYFNAKFRHTAHFVINSSNLCTHGQLKACFF</sequence>
<reference evidence="1" key="2">
    <citation type="submission" date="2023-05" db="EMBL/GenBank/DDBJ databases">
        <authorList>
            <person name="Schelkunov M.I."/>
        </authorList>
    </citation>
    <scope>NUCLEOTIDE SEQUENCE</scope>
    <source>
        <strain evidence="1">Hsosn_3</strain>
        <tissue evidence="1">Leaf</tissue>
    </source>
</reference>
<dbReference type="Proteomes" id="UP001237642">
    <property type="component" value="Unassembled WGS sequence"/>
</dbReference>
<dbReference type="InterPro" id="IPR015915">
    <property type="entry name" value="Kelch-typ_b-propeller"/>
</dbReference>
<dbReference type="Gene3D" id="2.120.10.80">
    <property type="entry name" value="Kelch-type beta propeller"/>
    <property type="match status" value="1"/>
</dbReference>
<dbReference type="EMBL" id="JAUIZM010000004">
    <property type="protein sequence ID" value="KAK1386973.1"/>
    <property type="molecule type" value="Genomic_DNA"/>
</dbReference>